<dbReference type="EMBL" id="OQ828306">
    <property type="protein sequence ID" value="WMX18727.1"/>
    <property type="molecule type" value="Genomic_DNA"/>
</dbReference>
<sequence length="77" mass="8628">MFKLVKLLGLFVGKMYSRQSRLLLVEAKAAKVLSDKAQEQAAKLVSKAKDLDVTKEIKLYESARVAHQAVTITSFFK</sequence>
<evidence type="ECO:0000313" key="2">
    <source>
        <dbReference type="Proteomes" id="UP001182220"/>
    </source>
</evidence>
<reference evidence="1" key="1">
    <citation type="submission" date="2023-04" db="EMBL/GenBank/DDBJ databases">
        <title>The Enterobacteriaceae - specific Podoviridae bacteriophages show lytic activity to Yersinia pestis: characterization and application potential.</title>
        <authorList>
            <person name="Suladze T."/>
            <person name="Gorge O."/>
            <person name="Kusradze I."/>
            <person name="Valade E."/>
            <person name="Jaiani E."/>
            <person name="Darsavelidze M."/>
            <person name="Elizbarashvili M."/>
            <person name="Janelidze N."/>
            <person name="Tediashvili M."/>
        </authorList>
    </citation>
    <scope>NUCLEOTIDE SEQUENCE</scope>
</reference>
<name>A0AA51Z000_9CAUD</name>
<evidence type="ECO:0000313" key="1">
    <source>
        <dbReference type="EMBL" id="WMX18727.1"/>
    </source>
</evidence>
<proteinExistence type="predicted"/>
<protein>
    <submittedName>
        <fullName evidence="1">Uncharacterized protein</fullName>
    </submittedName>
</protein>
<dbReference type="Proteomes" id="UP001182220">
    <property type="component" value="Segment"/>
</dbReference>
<gene>
    <name evidence="1" type="ORF">YpEc11_15</name>
</gene>
<accession>A0AA51Z000</accession>
<organism evidence="1 2">
    <name type="scientific">Yersinia phage vB_YpEc11</name>
    <dbReference type="NCBI Taxonomy" id="3056113"/>
    <lineage>
        <taxon>Viruses</taxon>
        <taxon>Duplodnaviria</taxon>
        <taxon>Heunggongvirae</taxon>
        <taxon>Uroviricota</taxon>
        <taxon>Caudoviricetes</taxon>
        <taxon>Autographivirales</taxon>
        <taxon>Autotranscriptaviridae</taxon>
        <taxon>Studiervirinae</taxon>
        <taxon>Helsettvirus</taxon>
        <taxon>Helsettvirus YpEc11</taxon>
    </lineage>
</organism>
<keyword evidence="2" id="KW-1185">Reference proteome</keyword>